<evidence type="ECO:0000256" key="1">
    <source>
        <dbReference type="SAM" id="MobiDB-lite"/>
    </source>
</evidence>
<evidence type="ECO:0000313" key="3">
    <source>
        <dbReference type="Proteomes" id="UP000000763"/>
    </source>
</evidence>
<protein>
    <submittedName>
        <fullName evidence="2">Uncharacterized protein</fullName>
    </submittedName>
</protein>
<feature type="compositionally biased region" description="Low complexity" evidence="1">
    <location>
        <begin position="123"/>
        <end position="136"/>
    </location>
</feature>
<evidence type="ECO:0000313" key="2">
    <source>
        <dbReference type="EMBL" id="BAC20012.1"/>
    </source>
</evidence>
<accession>Q7F184</accession>
<dbReference type="EMBL" id="AP003963">
    <property type="protein sequence ID" value="BAC20012.1"/>
    <property type="molecule type" value="Genomic_DNA"/>
</dbReference>
<proteinExistence type="predicted"/>
<gene>
    <name evidence="2" type="primary">OJ1779_B07.131</name>
</gene>
<reference evidence="3" key="2">
    <citation type="journal article" date="2008" name="Nucleic Acids Res.">
        <title>The rice annotation project database (RAP-DB): 2008 update.</title>
        <authorList>
            <consortium name="The rice annotation project (RAP)"/>
        </authorList>
    </citation>
    <scope>GENOME REANNOTATION</scope>
    <source>
        <strain evidence="3">cv. Nipponbare</strain>
    </source>
</reference>
<reference evidence="3" key="1">
    <citation type="journal article" date="2005" name="Nature">
        <title>The map-based sequence of the rice genome.</title>
        <authorList>
            <consortium name="International rice genome sequencing project (IRGSP)"/>
            <person name="Matsumoto T."/>
            <person name="Wu J."/>
            <person name="Kanamori H."/>
            <person name="Katayose Y."/>
            <person name="Fujisawa M."/>
            <person name="Namiki N."/>
            <person name="Mizuno H."/>
            <person name="Yamamoto K."/>
            <person name="Antonio B.A."/>
            <person name="Baba T."/>
            <person name="Sakata K."/>
            <person name="Nagamura Y."/>
            <person name="Aoki H."/>
            <person name="Arikawa K."/>
            <person name="Arita K."/>
            <person name="Bito T."/>
            <person name="Chiden Y."/>
            <person name="Fujitsuka N."/>
            <person name="Fukunaka R."/>
            <person name="Hamada M."/>
            <person name="Harada C."/>
            <person name="Hayashi A."/>
            <person name="Hijishita S."/>
            <person name="Honda M."/>
            <person name="Hosokawa S."/>
            <person name="Ichikawa Y."/>
            <person name="Idonuma A."/>
            <person name="Iijima M."/>
            <person name="Ikeda M."/>
            <person name="Ikeno M."/>
            <person name="Ito K."/>
            <person name="Ito S."/>
            <person name="Ito T."/>
            <person name="Ito Y."/>
            <person name="Ito Y."/>
            <person name="Iwabuchi A."/>
            <person name="Kamiya K."/>
            <person name="Karasawa W."/>
            <person name="Kurita K."/>
            <person name="Katagiri S."/>
            <person name="Kikuta A."/>
            <person name="Kobayashi H."/>
            <person name="Kobayashi N."/>
            <person name="Machita K."/>
            <person name="Maehara T."/>
            <person name="Masukawa M."/>
            <person name="Mizubayashi T."/>
            <person name="Mukai Y."/>
            <person name="Nagasaki H."/>
            <person name="Nagata Y."/>
            <person name="Naito S."/>
            <person name="Nakashima M."/>
            <person name="Nakama Y."/>
            <person name="Nakamichi Y."/>
            <person name="Nakamura M."/>
            <person name="Meguro A."/>
            <person name="Negishi M."/>
            <person name="Ohta I."/>
            <person name="Ohta T."/>
            <person name="Okamoto M."/>
            <person name="Ono N."/>
            <person name="Saji S."/>
            <person name="Sakaguchi M."/>
            <person name="Sakai K."/>
            <person name="Shibata M."/>
            <person name="Shimokawa T."/>
            <person name="Song J."/>
            <person name="Takazaki Y."/>
            <person name="Terasawa K."/>
            <person name="Tsugane M."/>
            <person name="Tsuji K."/>
            <person name="Ueda S."/>
            <person name="Waki K."/>
            <person name="Yamagata H."/>
            <person name="Yamamoto M."/>
            <person name="Yamamoto S."/>
            <person name="Yamane H."/>
            <person name="Yoshiki S."/>
            <person name="Yoshihara R."/>
            <person name="Yukawa K."/>
            <person name="Zhong H."/>
            <person name="Yano M."/>
            <person name="Yuan Q."/>
            <person name="Ouyang S."/>
            <person name="Liu J."/>
            <person name="Jones K.M."/>
            <person name="Gansberger K."/>
            <person name="Moffat K."/>
            <person name="Hill J."/>
            <person name="Bera J."/>
            <person name="Fadrosh D."/>
            <person name="Jin S."/>
            <person name="Johri S."/>
            <person name="Kim M."/>
            <person name="Overton L."/>
            <person name="Reardon M."/>
            <person name="Tsitrin T."/>
            <person name="Vuong H."/>
            <person name="Weaver B."/>
            <person name="Ciecko A."/>
            <person name="Tallon L."/>
            <person name="Jackson J."/>
            <person name="Pai G."/>
            <person name="Aken S.V."/>
            <person name="Utterback T."/>
            <person name="Reidmuller S."/>
            <person name="Feldblyum T."/>
            <person name="Hsiao J."/>
            <person name="Zismann V."/>
            <person name="Iobst S."/>
            <person name="de Vazeille A.R."/>
            <person name="Buell C.R."/>
            <person name="Ying K."/>
            <person name="Li Y."/>
            <person name="Lu T."/>
            <person name="Huang Y."/>
            <person name="Zhao Q."/>
            <person name="Feng Q."/>
            <person name="Zhang L."/>
            <person name="Zhu J."/>
            <person name="Weng Q."/>
            <person name="Mu J."/>
            <person name="Lu Y."/>
            <person name="Fan D."/>
            <person name="Liu Y."/>
            <person name="Guan J."/>
            <person name="Zhang Y."/>
            <person name="Yu S."/>
            <person name="Liu X."/>
            <person name="Zhang Y."/>
            <person name="Hong G."/>
            <person name="Han B."/>
            <person name="Choisne N."/>
            <person name="Demange N."/>
            <person name="Orjeda G."/>
            <person name="Samain S."/>
            <person name="Cattolico L."/>
            <person name="Pelletier E."/>
            <person name="Couloux A."/>
            <person name="Segurens B."/>
            <person name="Wincker P."/>
            <person name="D'Hont A."/>
            <person name="Scarpelli C."/>
            <person name="Weissenbach J."/>
            <person name="Salanoubat M."/>
            <person name="Quetier F."/>
            <person name="Yu Y."/>
            <person name="Kim H.R."/>
            <person name="Rambo T."/>
            <person name="Currie J."/>
            <person name="Collura K."/>
            <person name="Luo M."/>
            <person name="Yang T."/>
            <person name="Ammiraju J.S.S."/>
            <person name="Engler F."/>
            <person name="Soderlund C."/>
            <person name="Wing R.A."/>
            <person name="Palmer L.E."/>
            <person name="de la Bastide M."/>
            <person name="Spiegel L."/>
            <person name="Nascimento L."/>
            <person name="Zutavern T."/>
            <person name="O'Shaughnessy A."/>
            <person name="Dike S."/>
            <person name="Dedhia N."/>
            <person name="Preston R."/>
            <person name="Balija V."/>
            <person name="McCombie W.R."/>
            <person name="Chow T."/>
            <person name="Chen H."/>
            <person name="Chung M."/>
            <person name="Chen C."/>
            <person name="Shaw J."/>
            <person name="Wu H."/>
            <person name="Hsiao K."/>
            <person name="Chao Y."/>
            <person name="Chu M."/>
            <person name="Cheng C."/>
            <person name="Hour A."/>
            <person name="Lee P."/>
            <person name="Lin S."/>
            <person name="Lin Y."/>
            <person name="Liou J."/>
            <person name="Liu S."/>
            <person name="Hsing Y."/>
            <person name="Raghuvanshi S."/>
            <person name="Mohanty A."/>
            <person name="Bharti A.K."/>
            <person name="Gaur A."/>
            <person name="Gupta V."/>
            <person name="Kumar D."/>
            <person name="Ravi V."/>
            <person name="Vij S."/>
            <person name="Kapur A."/>
            <person name="Khurana P."/>
            <person name="Khurana P."/>
            <person name="Khurana J.P."/>
            <person name="Tyagi A.K."/>
            <person name="Gaikwad K."/>
            <person name="Singh A."/>
            <person name="Dalal V."/>
            <person name="Srivastava S."/>
            <person name="Dixit A."/>
            <person name="Pal A.K."/>
            <person name="Ghazi I.A."/>
            <person name="Yadav M."/>
            <person name="Pandit A."/>
            <person name="Bhargava A."/>
            <person name="Sureshbabu K."/>
            <person name="Batra K."/>
            <person name="Sharma T.R."/>
            <person name="Mohapatra T."/>
            <person name="Singh N.K."/>
            <person name="Messing J."/>
            <person name="Nelson A.B."/>
            <person name="Fuks G."/>
            <person name="Kavchok S."/>
            <person name="Keizer G."/>
            <person name="Linton E."/>
            <person name="Llaca V."/>
            <person name="Song R."/>
            <person name="Tanyolac B."/>
            <person name="Young S."/>
            <person name="Ho-Il K."/>
            <person name="Hahn J.H."/>
            <person name="Sangsakoo G."/>
            <person name="Vanavichit A."/>
            <person name="de Mattos Luiz.A.T."/>
            <person name="Zimmer P.D."/>
            <person name="Malone G."/>
            <person name="Dellagostin O."/>
            <person name="de Oliveira A.C."/>
            <person name="Bevan M."/>
            <person name="Bancroft I."/>
            <person name="Minx P."/>
            <person name="Cordum H."/>
            <person name="Wilson R."/>
            <person name="Cheng Z."/>
            <person name="Jin W."/>
            <person name="Jiang J."/>
            <person name="Leong S.A."/>
            <person name="Iwama H."/>
            <person name="Gojobori T."/>
            <person name="Itoh T."/>
            <person name="Niimura Y."/>
            <person name="Fujii Y."/>
            <person name="Habara T."/>
            <person name="Sakai H."/>
            <person name="Sato Y."/>
            <person name="Wilson G."/>
            <person name="Kumar K."/>
            <person name="McCouch S."/>
            <person name="Juretic N."/>
            <person name="Hoen D."/>
            <person name="Wright S."/>
            <person name="Bruskiewich R."/>
            <person name="Bureau T."/>
            <person name="Miyao A."/>
            <person name="Hirochika H."/>
            <person name="Nishikawa T."/>
            <person name="Kadowaki K."/>
            <person name="Sugiura M."/>
            <person name="Burr B."/>
            <person name="Sasaki T."/>
        </authorList>
    </citation>
    <scope>NUCLEOTIDE SEQUENCE [LARGE SCALE GENOMIC DNA]</scope>
    <source>
        <strain evidence="3">cv. Nipponbare</strain>
    </source>
</reference>
<dbReference type="Proteomes" id="UP000000763">
    <property type="component" value="Chromosome 7"/>
</dbReference>
<dbReference type="AlphaFoldDB" id="Q7F184"/>
<feature type="compositionally biased region" description="Basic residues" evidence="1">
    <location>
        <begin position="86"/>
        <end position="95"/>
    </location>
</feature>
<feature type="region of interest" description="Disordered" evidence="1">
    <location>
        <begin position="86"/>
        <end position="136"/>
    </location>
</feature>
<organism evidence="2 3">
    <name type="scientific">Oryza sativa subsp. japonica</name>
    <name type="common">Rice</name>
    <dbReference type="NCBI Taxonomy" id="39947"/>
    <lineage>
        <taxon>Eukaryota</taxon>
        <taxon>Viridiplantae</taxon>
        <taxon>Streptophyta</taxon>
        <taxon>Embryophyta</taxon>
        <taxon>Tracheophyta</taxon>
        <taxon>Spermatophyta</taxon>
        <taxon>Magnoliopsida</taxon>
        <taxon>Liliopsida</taxon>
        <taxon>Poales</taxon>
        <taxon>Poaceae</taxon>
        <taxon>BOP clade</taxon>
        <taxon>Oryzoideae</taxon>
        <taxon>Oryzeae</taxon>
        <taxon>Oryzinae</taxon>
        <taxon>Oryza</taxon>
        <taxon>Oryza sativa</taxon>
    </lineage>
</organism>
<sequence length="136" mass="14246">MTTPPLYAATAAGVEKDADCHRVFDVLDVNVFYVPEVHVFTTASVDVVVRNGSGSRCASISRSGSCGGTRHGEGVVPEALLVPISRARKRSKAGKQNRSSTAVRKEDEEEHQMETAPAPSAPPSLGAAAAEAPDMV</sequence>
<name>Q7F184_ORYSJ</name>